<sequence>MLVKARKMIMMFISVESSDNDDTASLDHLSDGEDEVVDIRTQKTAPKTKKKPTKMLDDTFLYIEKEVGPDDEFNVEDHDKLGDHWPIHNPNTKWKFMRPVLGERFEGVEQLKRCVTFYALANGLKLYYERNEGRRLVVRCSRDNHGKAMCPYRLGILDAKKRDLFRNYAKKIMTNPNVKVNEIQEAILKKYKCRVTFGQARRGKIKALEQHETCLEDHYAKLWSYAQEIITSNPGSTCLMGVNPMPDGKTYFKCFYVCFKGLKQGWLEGRRRNLSTRPCFFLL</sequence>
<dbReference type="InterPro" id="IPR004332">
    <property type="entry name" value="Transposase_MuDR"/>
</dbReference>
<dbReference type="Pfam" id="PF03108">
    <property type="entry name" value="DBD_Tnp_Mut"/>
    <property type="match status" value="1"/>
</dbReference>
<organism evidence="2 3">
    <name type="scientific">Tanacetum coccineum</name>
    <dbReference type="NCBI Taxonomy" id="301880"/>
    <lineage>
        <taxon>Eukaryota</taxon>
        <taxon>Viridiplantae</taxon>
        <taxon>Streptophyta</taxon>
        <taxon>Embryophyta</taxon>
        <taxon>Tracheophyta</taxon>
        <taxon>Spermatophyta</taxon>
        <taxon>Magnoliopsida</taxon>
        <taxon>eudicotyledons</taxon>
        <taxon>Gunneridae</taxon>
        <taxon>Pentapetalae</taxon>
        <taxon>asterids</taxon>
        <taxon>campanulids</taxon>
        <taxon>Asterales</taxon>
        <taxon>Asteraceae</taxon>
        <taxon>Asteroideae</taxon>
        <taxon>Anthemideae</taxon>
        <taxon>Anthemidinae</taxon>
        <taxon>Tanacetum</taxon>
    </lineage>
</organism>
<protein>
    <submittedName>
        <fullName evidence="2">Gag-pol polyprotein</fullName>
    </submittedName>
</protein>
<reference evidence="2" key="1">
    <citation type="journal article" date="2022" name="Int. J. Mol. Sci.">
        <title>Draft Genome of Tanacetum Coccineum: Genomic Comparison of Closely Related Tanacetum-Family Plants.</title>
        <authorList>
            <person name="Yamashiro T."/>
            <person name="Shiraishi A."/>
            <person name="Nakayama K."/>
            <person name="Satake H."/>
        </authorList>
    </citation>
    <scope>NUCLEOTIDE SEQUENCE</scope>
</reference>
<comment type="caution">
    <text evidence="2">The sequence shown here is derived from an EMBL/GenBank/DDBJ whole genome shotgun (WGS) entry which is preliminary data.</text>
</comment>
<keyword evidence="3" id="KW-1185">Reference proteome</keyword>
<dbReference type="Proteomes" id="UP001151760">
    <property type="component" value="Unassembled WGS sequence"/>
</dbReference>
<dbReference type="PANTHER" id="PTHR31973:SF189">
    <property type="entry name" value="TRANSPOSASE, MUDR, PLANT, MULE TRANSPOSASE DOMAIN PROTEIN-RELATED"/>
    <property type="match status" value="1"/>
</dbReference>
<gene>
    <name evidence="2" type="ORF">Tco_0729365</name>
</gene>
<feature type="domain" description="Transposase MuDR plant" evidence="1">
    <location>
        <begin position="100"/>
        <end position="155"/>
    </location>
</feature>
<dbReference type="EMBL" id="BQNB010010601">
    <property type="protein sequence ID" value="GJS79484.1"/>
    <property type="molecule type" value="Genomic_DNA"/>
</dbReference>
<reference evidence="2" key="2">
    <citation type="submission" date="2022-01" db="EMBL/GenBank/DDBJ databases">
        <authorList>
            <person name="Yamashiro T."/>
            <person name="Shiraishi A."/>
            <person name="Satake H."/>
            <person name="Nakayama K."/>
        </authorList>
    </citation>
    <scope>NUCLEOTIDE SEQUENCE</scope>
</reference>
<evidence type="ECO:0000313" key="2">
    <source>
        <dbReference type="EMBL" id="GJS79484.1"/>
    </source>
</evidence>
<name>A0ABQ4YNN9_9ASTR</name>
<dbReference type="PANTHER" id="PTHR31973">
    <property type="entry name" value="POLYPROTEIN, PUTATIVE-RELATED"/>
    <property type="match status" value="1"/>
</dbReference>
<evidence type="ECO:0000259" key="1">
    <source>
        <dbReference type="Pfam" id="PF03108"/>
    </source>
</evidence>
<accession>A0ABQ4YNN9</accession>
<evidence type="ECO:0000313" key="3">
    <source>
        <dbReference type="Proteomes" id="UP001151760"/>
    </source>
</evidence>
<proteinExistence type="predicted"/>